<dbReference type="AlphaFoldDB" id="C4GBM7"/>
<evidence type="ECO:0000313" key="1">
    <source>
        <dbReference type="EMBL" id="EEP28520.1"/>
    </source>
</evidence>
<keyword evidence="2" id="KW-1185">Reference proteome</keyword>
<evidence type="ECO:0000313" key="2">
    <source>
        <dbReference type="Proteomes" id="UP000003494"/>
    </source>
</evidence>
<accession>C4GBM7</accession>
<dbReference type="Proteomes" id="UP000003494">
    <property type="component" value="Unassembled WGS sequence"/>
</dbReference>
<dbReference type="HOGENOM" id="CLU_3140674_0_0_9"/>
<dbReference type="RefSeq" id="WP_006906338.1">
    <property type="nucleotide sequence ID" value="NZ_GG665866.1"/>
</dbReference>
<comment type="caution">
    <text evidence="1">The sequence shown here is derived from an EMBL/GenBank/DDBJ whole genome shotgun (WGS) entry which is preliminary data.</text>
</comment>
<organism evidence="1 2">
    <name type="scientific">Shuttleworthella satelles DSM 14600</name>
    <dbReference type="NCBI Taxonomy" id="626523"/>
    <lineage>
        <taxon>Bacteria</taxon>
        <taxon>Bacillati</taxon>
        <taxon>Bacillota</taxon>
        <taxon>Clostridia</taxon>
        <taxon>Lachnospirales</taxon>
        <taxon>Lachnospiraceae</taxon>
        <taxon>Shuttleworthella</taxon>
    </lineage>
</organism>
<protein>
    <submittedName>
        <fullName evidence="1">Uncharacterized protein</fullName>
    </submittedName>
</protein>
<dbReference type="STRING" id="626523.GCWU000342_01330"/>
<reference evidence="1" key="1">
    <citation type="submission" date="2009-04" db="EMBL/GenBank/DDBJ databases">
        <authorList>
            <person name="Weinstock G."/>
            <person name="Sodergren E."/>
            <person name="Clifton S."/>
            <person name="Fulton L."/>
            <person name="Fulton B."/>
            <person name="Courtney L."/>
            <person name="Fronick C."/>
            <person name="Harrison M."/>
            <person name="Strong C."/>
            <person name="Farmer C."/>
            <person name="Delahaunty K."/>
            <person name="Markovic C."/>
            <person name="Hall O."/>
            <person name="Minx P."/>
            <person name="Tomlinson C."/>
            <person name="Mitreva M."/>
            <person name="Nelson J."/>
            <person name="Hou S."/>
            <person name="Wollam A."/>
            <person name="Pepin K.H."/>
            <person name="Johnson M."/>
            <person name="Bhonagiri V."/>
            <person name="Nash W.E."/>
            <person name="Warren W."/>
            <person name="Chinwalla A."/>
            <person name="Mardis E.R."/>
            <person name="Wilson R.K."/>
        </authorList>
    </citation>
    <scope>NUCLEOTIDE SEQUENCE [LARGE SCALE GENOMIC DNA]</scope>
    <source>
        <strain evidence="1">DSM 14600</strain>
    </source>
</reference>
<proteinExistence type="predicted"/>
<name>C4GBM7_9FIRM</name>
<dbReference type="EMBL" id="ACIP02000002">
    <property type="protein sequence ID" value="EEP28520.1"/>
    <property type="molecule type" value="Genomic_DNA"/>
</dbReference>
<gene>
    <name evidence="1" type="ORF">GCWU000342_01330</name>
</gene>
<sequence length="49" mass="5130">MSKGLIGAASLIKEYRAITGFASFYPFATSGSSDMETSLSPGIKIQSVI</sequence>